<proteinExistence type="predicted"/>
<keyword evidence="3" id="KW-1185">Reference proteome</keyword>
<dbReference type="KEGG" id="luo:HHL09_10655"/>
<accession>A0A858RHD1</accession>
<gene>
    <name evidence="2" type="ORF">HHL09_10655</name>
</gene>
<dbReference type="EMBL" id="CP051774">
    <property type="protein sequence ID" value="QJE96222.1"/>
    <property type="molecule type" value="Genomic_DNA"/>
</dbReference>
<dbReference type="InterPro" id="IPR031849">
    <property type="entry name" value="DUF5069"/>
</dbReference>
<dbReference type="RefSeq" id="WP_169454623.1">
    <property type="nucleotide sequence ID" value="NZ_CP051774.1"/>
</dbReference>
<dbReference type="Pfam" id="PF16798">
    <property type="entry name" value="DUF5069"/>
    <property type="match status" value="1"/>
</dbReference>
<dbReference type="Proteomes" id="UP000501812">
    <property type="component" value="Chromosome"/>
</dbReference>
<evidence type="ECO:0000313" key="2">
    <source>
        <dbReference type="EMBL" id="QJE96222.1"/>
    </source>
</evidence>
<name>A0A858RHD1_9BACT</name>
<reference evidence="2 3" key="1">
    <citation type="submission" date="2020-04" db="EMBL/GenBank/DDBJ databases">
        <title>Luteolibacter sp. G-1-1-1 isolated from soil.</title>
        <authorList>
            <person name="Dahal R.H."/>
        </authorList>
    </citation>
    <scope>NUCLEOTIDE SEQUENCE [LARGE SCALE GENOMIC DNA]</scope>
    <source>
        <strain evidence="2 3">G-1-1-1</strain>
    </source>
</reference>
<sequence>MSTKTIDPKVKDQALDLNREFPRSPRTKLGGYVLAARALDKCRAELSGTQGEYHYACPMDSMFLGFAGIDPKDFKKAVAEGRSDDEMDRWIREHAKNTSKEEVIRWNNELRDKRLSEMDIELQVFLEDYIDEFIPKDRVIYHWFDVYDIEEGRL</sequence>
<dbReference type="AlphaFoldDB" id="A0A858RHD1"/>
<protein>
    <submittedName>
        <fullName evidence="2">DUF5069 domain-containing protein</fullName>
    </submittedName>
</protein>
<feature type="domain" description="DUF5069" evidence="1">
    <location>
        <begin position="20"/>
        <end position="153"/>
    </location>
</feature>
<evidence type="ECO:0000259" key="1">
    <source>
        <dbReference type="Pfam" id="PF16798"/>
    </source>
</evidence>
<evidence type="ECO:0000313" key="3">
    <source>
        <dbReference type="Proteomes" id="UP000501812"/>
    </source>
</evidence>
<organism evidence="2 3">
    <name type="scientific">Luteolibacter luteus</name>
    <dbReference type="NCBI Taxonomy" id="2728835"/>
    <lineage>
        <taxon>Bacteria</taxon>
        <taxon>Pseudomonadati</taxon>
        <taxon>Verrucomicrobiota</taxon>
        <taxon>Verrucomicrobiia</taxon>
        <taxon>Verrucomicrobiales</taxon>
        <taxon>Verrucomicrobiaceae</taxon>
        <taxon>Luteolibacter</taxon>
    </lineage>
</organism>